<dbReference type="InterPro" id="IPR000719">
    <property type="entry name" value="Prot_kinase_dom"/>
</dbReference>
<feature type="region of interest" description="Disordered" evidence="6">
    <location>
        <begin position="163"/>
        <end position="223"/>
    </location>
</feature>
<evidence type="ECO:0000256" key="4">
    <source>
        <dbReference type="ARBA" id="ARBA00022777"/>
    </source>
</evidence>
<evidence type="ECO:0000313" key="9">
    <source>
        <dbReference type="Proteomes" id="UP000324800"/>
    </source>
</evidence>
<dbReference type="PANTHER" id="PTHR46716:SF1">
    <property type="entry name" value="MITOGEN-ACTIVATED PROTEIN KINASE KINASE KINASE 7"/>
    <property type="match status" value="1"/>
</dbReference>
<gene>
    <name evidence="8" type="ORF">EZS28_017940</name>
</gene>
<dbReference type="GO" id="GO:0004709">
    <property type="term" value="F:MAP kinase kinase kinase activity"/>
    <property type="evidence" value="ECO:0007669"/>
    <property type="project" value="TreeGrafter"/>
</dbReference>
<name>A0A5J4VVH9_9EUKA</name>
<proteinExistence type="predicted"/>
<dbReference type="Pfam" id="PF07714">
    <property type="entry name" value="PK_Tyr_Ser-Thr"/>
    <property type="match status" value="1"/>
</dbReference>
<dbReference type="Gene3D" id="1.10.510.10">
    <property type="entry name" value="Transferase(Phosphotransferase) domain 1"/>
    <property type="match status" value="1"/>
</dbReference>
<dbReference type="EMBL" id="SNRW01004764">
    <property type="protein sequence ID" value="KAA6386532.1"/>
    <property type="molecule type" value="Genomic_DNA"/>
</dbReference>
<dbReference type="GO" id="GO:0007254">
    <property type="term" value="P:JNK cascade"/>
    <property type="evidence" value="ECO:0007669"/>
    <property type="project" value="TreeGrafter"/>
</dbReference>
<evidence type="ECO:0000256" key="6">
    <source>
        <dbReference type="SAM" id="MobiDB-lite"/>
    </source>
</evidence>
<accession>A0A5J4VVH9</accession>
<dbReference type="SUPFAM" id="SSF56112">
    <property type="entry name" value="Protein kinase-like (PK-like)"/>
    <property type="match status" value="1"/>
</dbReference>
<evidence type="ECO:0000256" key="5">
    <source>
        <dbReference type="ARBA" id="ARBA00022840"/>
    </source>
</evidence>
<keyword evidence="2" id="KW-0808">Transferase</keyword>
<dbReference type="Proteomes" id="UP000324800">
    <property type="component" value="Unassembled WGS sequence"/>
</dbReference>
<dbReference type="InterPro" id="IPR011009">
    <property type="entry name" value="Kinase-like_dom_sf"/>
</dbReference>
<organism evidence="8 9">
    <name type="scientific">Streblomastix strix</name>
    <dbReference type="NCBI Taxonomy" id="222440"/>
    <lineage>
        <taxon>Eukaryota</taxon>
        <taxon>Metamonada</taxon>
        <taxon>Preaxostyla</taxon>
        <taxon>Oxymonadida</taxon>
        <taxon>Streblomastigidae</taxon>
        <taxon>Streblomastix</taxon>
    </lineage>
</organism>
<dbReference type="OrthoDB" id="2353542at2759"/>
<comment type="caution">
    <text evidence="8">The sequence shown here is derived from an EMBL/GenBank/DDBJ whole genome shotgun (WGS) entry which is preliminary data.</text>
</comment>
<keyword evidence="5" id="KW-0067">ATP-binding</keyword>
<sequence length="223" mass="26047">TNESSVVFSLGVIIWEMLTGEIPFGEVDAISASNRIMNGQRPSLSGYEDTRLGNLIEKCWCQYPSQRIQLDDLYMEIQELIKMNNIEQQSKQQKIDQQKEPSLTLIQILSKEMSARQYKKYINMNEKQKFDLQTHKRKKKENQAFKKLKTILKFKSIGFGKKELNQEKNQDSIGSDDQEQQQEQQEQQDDFLIDANEDEQDFSDGMGSLKRRSDDDNDEDDDD</sequence>
<dbReference type="PANTHER" id="PTHR46716">
    <property type="entry name" value="MITOGEN-ACTIVATED PROTEIN KINASE KINASE KINASE 7"/>
    <property type="match status" value="1"/>
</dbReference>
<evidence type="ECO:0000259" key="7">
    <source>
        <dbReference type="PROSITE" id="PS50011"/>
    </source>
</evidence>
<dbReference type="PROSITE" id="PS50011">
    <property type="entry name" value="PROTEIN_KINASE_DOM"/>
    <property type="match status" value="1"/>
</dbReference>
<evidence type="ECO:0000256" key="2">
    <source>
        <dbReference type="ARBA" id="ARBA00022679"/>
    </source>
</evidence>
<dbReference type="GO" id="GO:0005524">
    <property type="term" value="F:ATP binding"/>
    <property type="evidence" value="ECO:0007669"/>
    <property type="project" value="UniProtKB-KW"/>
</dbReference>
<evidence type="ECO:0000256" key="1">
    <source>
        <dbReference type="ARBA" id="ARBA00022527"/>
    </source>
</evidence>
<dbReference type="GO" id="GO:0006955">
    <property type="term" value="P:immune response"/>
    <property type="evidence" value="ECO:0007669"/>
    <property type="project" value="TreeGrafter"/>
</dbReference>
<reference evidence="8 9" key="1">
    <citation type="submission" date="2019-03" db="EMBL/GenBank/DDBJ databases">
        <title>Single cell metagenomics reveals metabolic interactions within the superorganism composed of flagellate Streblomastix strix and complex community of Bacteroidetes bacteria on its surface.</title>
        <authorList>
            <person name="Treitli S.C."/>
            <person name="Kolisko M."/>
            <person name="Husnik F."/>
            <person name="Keeling P."/>
            <person name="Hampl V."/>
        </authorList>
    </citation>
    <scope>NUCLEOTIDE SEQUENCE [LARGE SCALE GENOMIC DNA]</scope>
    <source>
        <strain evidence="8">ST1C</strain>
    </source>
</reference>
<evidence type="ECO:0000313" key="8">
    <source>
        <dbReference type="EMBL" id="KAA6386532.1"/>
    </source>
</evidence>
<feature type="compositionally biased region" description="Acidic residues" evidence="6">
    <location>
        <begin position="174"/>
        <end position="202"/>
    </location>
</feature>
<protein>
    <recommendedName>
        <fullName evidence="7">Protein kinase domain-containing protein</fullName>
    </recommendedName>
</protein>
<keyword evidence="3" id="KW-0547">Nucleotide-binding</keyword>
<evidence type="ECO:0000256" key="3">
    <source>
        <dbReference type="ARBA" id="ARBA00022741"/>
    </source>
</evidence>
<feature type="non-terminal residue" evidence="8">
    <location>
        <position position="1"/>
    </location>
</feature>
<dbReference type="InterPro" id="IPR001245">
    <property type="entry name" value="Ser-Thr/Tyr_kinase_cat_dom"/>
</dbReference>
<keyword evidence="4" id="KW-0418">Kinase</keyword>
<dbReference type="AlphaFoldDB" id="A0A5J4VVH9"/>
<feature type="domain" description="Protein kinase" evidence="7">
    <location>
        <begin position="1"/>
        <end position="81"/>
    </location>
</feature>
<keyword evidence="1" id="KW-0723">Serine/threonine-protein kinase</keyword>